<protein>
    <submittedName>
        <fullName evidence="2">Methyltransferase (DUF6731)</fullName>
    </submittedName>
</protein>
<organism evidence="2 3">
    <name type="scientific">Popillia japonica</name>
    <name type="common">Japanese beetle</name>
    <dbReference type="NCBI Taxonomy" id="7064"/>
    <lineage>
        <taxon>Eukaryota</taxon>
        <taxon>Metazoa</taxon>
        <taxon>Ecdysozoa</taxon>
        <taxon>Arthropoda</taxon>
        <taxon>Hexapoda</taxon>
        <taxon>Insecta</taxon>
        <taxon>Pterygota</taxon>
        <taxon>Neoptera</taxon>
        <taxon>Endopterygota</taxon>
        <taxon>Coleoptera</taxon>
        <taxon>Polyphaga</taxon>
        <taxon>Scarabaeiformia</taxon>
        <taxon>Scarabaeidae</taxon>
        <taxon>Rutelinae</taxon>
        <taxon>Popillia</taxon>
    </lineage>
</organism>
<keyword evidence="2" id="KW-0489">Methyltransferase</keyword>
<keyword evidence="2" id="KW-0808">Transferase</keyword>
<evidence type="ECO:0000313" key="2">
    <source>
        <dbReference type="EMBL" id="KAK9680631.1"/>
    </source>
</evidence>
<keyword evidence="1" id="KW-1133">Transmembrane helix</keyword>
<keyword evidence="1" id="KW-0472">Membrane</keyword>
<dbReference type="InterPro" id="IPR046618">
    <property type="entry name" value="DUF6731"/>
</dbReference>
<dbReference type="GO" id="GO:0008168">
    <property type="term" value="F:methyltransferase activity"/>
    <property type="evidence" value="ECO:0007669"/>
    <property type="project" value="UniProtKB-KW"/>
</dbReference>
<sequence length="347" mass="39911">MYQEKTDKNGNWVDDGIFDFAAWICYIAKNDLERKAIQLKDTKARVERIYISSSGDISLVRLMKLREENIPYKAKENTAAEDIPLEPDEYIGEDMYILYDVNNSIAMVQSNRFSLGTARFTEFLIKSQEKEDERVVMNPITNAINLKKFSKNIYRNIELRFANINNAYNDKTALADIMSPFKKLDGVSGTISISVGRAKENSLDAREVEDIIKEIKDNSNVIGAKVKVKDDDDSHVEIIDLFEDIMCDIISFKIPERRTLDFETAKQRIVSVVFSLAMYMQASMSALVLRAIYISWLFFTVLFIAATYRSMTNMIKLVFSKDDDLINDEAKDVKKTEIDEETIKKYS</sequence>
<keyword evidence="3" id="KW-1185">Reference proteome</keyword>
<dbReference type="Pfam" id="PF20505">
    <property type="entry name" value="DUF6731"/>
    <property type="match status" value="1"/>
</dbReference>
<reference evidence="2 3" key="1">
    <citation type="journal article" date="2024" name="BMC Genomics">
        <title>De novo assembly and annotation of Popillia japonica's genome with initial clues to its potential as an invasive pest.</title>
        <authorList>
            <person name="Cucini C."/>
            <person name="Boschi S."/>
            <person name="Funari R."/>
            <person name="Cardaioli E."/>
            <person name="Iannotti N."/>
            <person name="Marturano G."/>
            <person name="Paoli F."/>
            <person name="Bruttini M."/>
            <person name="Carapelli A."/>
            <person name="Frati F."/>
            <person name="Nardi F."/>
        </authorList>
    </citation>
    <scope>NUCLEOTIDE SEQUENCE [LARGE SCALE GENOMIC DNA]</scope>
    <source>
        <strain evidence="2">DMR45628</strain>
    </source>
</reference>
<accession>A0AAW1HV18</accession>
<evidence type="ECO:0000256" key="1">
    <source>
        <dbReference type="SAM" id="Phobius"/>
    </source>
</evidence>
<feature type="transmembrane region" description="Helical" evidence="1">
    <location>
        <begin position="287"/>
        <end position="308"/>
    </location>
</feature>
<dbReference type="GO" id="GO:0032259">
    <property type="term" value="P:methylation"/>
    <property type="evidence" value="ECO:0007669"/>
    <property type="project" value="UniProtKB-KW"/>
</dbReference>
<dbReference type="AlphaFoldDB" id="A0AAW1HV18"/>
<keyword evidence="1" id="KW-0812">Transmembrane</keyword>
<dbReference type="Proteomes" id="UP001458880">
    <property type="component" value="Unassembled WGS sequence"/>
</dbReference>
<name>A0AAW1HV18_POPJA</name>
<proteinExistence type="predicted"/>
<comment type="caution">
    <text evidence="2">The sequence shown here is derived from an EMBL/GenBank/DDBJ whole genome shotgun (WGS) entry which is preliminary data.</text>
</comment>
<gene>
    <name evidence="2" type="ORF">QE152_g38925</name>
</gene>
<evidence type="ECO:0000313" key="3">
    <source>
        <dbReference type="Proteomes" id="UP001458880"/>
    </source>
</evidence>
<dbReference type="EMBL" id="JASPKY010000881">
    <property type="protein sequence ID" value="KAK9680631.1"/>
    <property type="molecule type" value="Genomic_DNA"/>
</dbReference>